<keyword evidence="3" id="KW-1185">Reference proteome</keyword>
<evidence type="ECO:0000313" key="3">
    <source>
        <dbReference type="Proteomes" id="UP001430953"/>
    </source>
</evidence>
<feature type="chain" id="PRO_5043407989" evidence="1">
    <location>
        <begin position="24"/>
        <end position="126"/>
    </location>
</feature>
<proteinExistence type="predicted"/>
<accession>A0AAW2EDV8</accession>
<sequence length="126" mass="14190">MRFQSLTFLLLCAASLLLATAAAQRVGECPRGVGEELIWEYDVRRPHRAGSYQEVEENYGPTDARITCIHFNSLSDEDNGAAWVAAGGIGHDFVRLKFRSKYSRGLHYRVLVYGLPTLKRGSPWLF</sequence>
<evidence type="ECO:0000256" key="1">
    <source>
        <dbReference type="SAM" id="SignalP"/>
    </source>
</evidence>
<feature type="signal peptide" evidence="1">
    <location>
        <begin position="1"/>
        <end position="23"/>
    </location>
</feature>
<comment type="caution">
    <text evidence="2">The sequence shown here is derived from an EMBL/GenBank/DDBJ whole genome shotgun (WGS) entry which is preliminary data.</text>
</comment>
<evidence type="ECO:0000313" key="2">
    <source>
        <dbReference type="EMBL" id="KAL0100441.1"/>
    </source>
</evidence>
<keyword evidence="1" id="KW-0732">Signal</keyword>
<protein>
    <submittedName>
        <fullName evidence="2">Uncharacterized protein</fullName>
    </submittedName>
</protein>
<dbReference type="AlphaFoldDB" id="A0AAW2EDV8"/>
<gene>
    <name evidence="2" type="ORF">PUN28_019643</name>
</gene>
<dbReference type="EMBL" id="JADYXP020000026">
    <property type="protein sequence ID" value="KAL0100441.1"/>
    <property type="molecule type" value="Genomic_DNA"/>
</dbReference>
<reference evidence="2 3" key="1">
    <citation type="submission" date="2023-03" db="EMBL/GenBank/DDBJ databases">
        <title>High recombination rates correlate with genetic variation in Cardiocondyla obscurior ants.</title>
        <authorList>
            <person name="Errbii M."/>
        </authorList>
    </citation>
    <scope>NUCLEOTIDE SEQUENCE [LARGE SCALE GENOMIC DNA]</scope>
    <source>
        <strain evidence="2">Alpha-2009</strain>
        <tissue evidence="2">Whole body</tissue>
    </source>
</reference>
<dbReference type="Pfam" id="PF15868">
    <property type="entry name" value="MBF2"/>
    <property type="match status" value="1"/>
</dbReference>
<organism evidence="2 3">
    <name type="scientific">Cardiocondyla obscurior</name>
    <dbReference type="NCBI Taxonomy" id="286306"/>
    <lineage>
        <taxon>Eukaryota</taxon>
        <taxon>Metazoa</taxon>
        <taxon>Ecdysozoa</taxon>
        <taxon>Arthropoda</taxon>
        <taxon>Hexapoda</taxon>
        <taxon>Insecta</taxon>
        <taxon>Pterygota</taxon>
        <taxon>Neoptera</taxon>
        <taxon>Endopterygota</taxon>
        <taxon>Hymenoptera</taxon>
        <taxon>Apocrita</taxon>
        <taxon>Aculeata</taxon>
        <taxon>Formicoidea</taxon>
        <taxon>Formicidae</taxon>
        <taxon>Myrmicinae</taxon>
        <taxon>Cardiocondyla</taxon>
    </lineage>
</organism>
<dbReference type="Proteomes" id="UP001430953">
    <property type="component" value="Unassembled WGS sequence"/>
</dbReference>
<name>A0AAW2EDV8_9HYME</name>
<dbReference type="InterPro" id="IPR031734">
    <property type="entry name" value="MBF2"/>
</dbReference>